<evidence type="ECO:0008006" key="3">
    <source>
        <dbReference type="Google" id="ProtNLM"/>
    </source>
</evidence>
<organism evidence="1 2">
    <name type="scientific">Jatrophihabitans cynanchi</name>
    <dbReference type="NCBI Taxonomy" id="2944128"/>
    <lineage>
        <taxon>Bacteria</taxon>
        <taxon>Bacillati</taxon>
        <taxon>Actinomycetota</taxon>
        <taxon>Actinomycetes</taxon>
        <taxon>Jatrophihabitantales</taxon>
        <taxon>Jatrophihabitantaceae</taxon>
        <taxon>Jatrophihabitans</taxon>
    </lineage>
</organism>
<dbReference type="EMBL" id="CP097463">
    <property type="protein sequence ID" value="WAX55530.1"/>
    <property type="molecule type" value="Genomic_DNA"/>
</dbReference>
<name>A0ABY7JV06_9ACTN</name>
<reference evidence="1" key="1">
    <citation type="submission" date="2022-05" db="EMBL/GenBank/DDBJ databases">
        <title>Jatrophihabitans sp. SB3-54 whole genome sequence.</title>
        <authorList>
            <person name="Suh M.K."/>
            <person name="Eom M.K."/>
            <person name="Kim J.S."/>
            <person name="Kim H.S."/>
            <person name="Do H.E."/>
            <person name="Shin Y.K."/>
            <person name="Lee J.-S."/>
        </authorList>
    </citation>
    <scope>NUCLEOTIDE SEQUENCE</scope>
    <source>
        <strain evidence="1">SB3-54</strain>
    </source>
</reference>
<protein>
    <recommendedName>
        <fullName evidence="3">Restriction endonuclease</fullName>
    </recommendedName>
</protein>
<accession>A0ABY7JV06</accession>
<dbReference type="RefSeq" id="WP_269442046.1">
    <property type="nucleotide sequence ID" value="NZ_CP097463.1"/>
</dbReference>
<sequence>MGRLDDDWLASASASDLLAGYAAILRTLRERGVVRSANAPVGDYAELLVAQALNGELVENFSVKSYDLDCPEYQRVQVKARLVSSPRRSGQLQTSPFRSWDFDHAALVLVDADTYMVEQAVLLPVEAVQAVASHRSHVNGAVVQMNAATMQHPQAVDITDRMRAAAATSPTS</sequence>
<proteinExistence type="predicted"/>
<dbReference type="Proteomes" id="UP001164693">
    <property type="component" value="Chromosome"/>
</dbReference>
<evidence type="ECO:0000313" key="2">
    <source>
        <dbReference type="Proteomes" id="UP001164693"/>
    </source>
</evidence>
<gene>
    <name evidence="1" type="ORF">M6B22_13370</name>
</gene>
<evidence type="ECO:0000313" key="1">
    <source>
        <dbReference type="EMBL" id="WAX55530.1"/>
    </source>
</evidence>
<keyword evidence="2" id="KW-1185">Reference proteome</keyword>